<dbReference type="EMBL" id="QMKK01000022">
    <property type="protein sequence ID" value="RAX42403.1"/>
    <property type="molecule type" value="Genomic_DNA"/>
</dbReference>
<dbReference type="AlphaFoldDB" id="A0A329YGT5"/>
<dbReference type="Proteomes" id="UP000251205">
    <property type="component" value="Unassembled WGS sequence"/>
</dbReference>
<reference evidence="1 2" key="1">
    <citation type="submission" date="2018-06" db="EMBL/GenBank/DDBJ databases">
        <title>Whole Genome Sequence of an efficient microsymbiont, Rhizobium tropici.</title>
        <authorList>
            <person name="Srinivasan R."/>
            <person name="Singh H.V."/>
            <person name="Srivastava R."/>
            <person name="Kumari B."/>
            <person name="Radhakrishna A."/>
        </authorList>
    </citation>
    <scope>NUCLEOTIDE SEQUENCE [LARGE SCALE GENOMIC DNA]</scope>
    <source>
        <strain evidence="1 2">IGFRI Rhizo-19</strain>
    </source>
</reference>
<comment type="caution">
    <text evidence="1">The sequence shown here is derived from an EMBL/GenBank/DDBJ whole genome shotgun (WGS) entry which is preliminary data.</text>
</comment>
<proteinExistence type="predicted"/>
<sequence length="496" mass="52577">MTSNIPANLTAPIFTFDVTSGGAFENENRVIILAHGLDAGSLDAGNLAICNSSMDARILAGAGSMLESMFQVARLNAPTQEIWIARVADTGTAEQRTITIGAVPASGGQGILQIAGESVSVQINAGDTANAVAAALAAAINGYYNRLNKMSLPFTATVATNVVTITARHKGAYATGLDLFVPVLDTVNAFDGLLTVATSVPGAGVPSVANVLAAMNDDPFEMIVSAFGDTANLTLLDAFLNTTSGRWSYAKQLYGHAFYPATDTSSNLVTKALGKDSWHLTMIPRFSAGGNAEPDYLWVSGFVARIAPWMGGGANGDVSRNQTGLVVQGISAPRDRNYWMDYPTRDAMLKNSVSTWSIDRSGNVQIDKIITQQQTTNGAPDTTFRDIQKIYQLTYALKKFRADLAAQHANKAIADDNPDNLDSIVTVKDIKATLFHSYQQMSGVLENASAALANMVVTRDSDNANRVNVSLPLDFVNPLDIFAGLATAYSQFANAA</sequence>
<protein>
    <recommendedName>
        <fullName evidence="3">Phage tail protein</fullName>
    </recommendedName>
</protein>
<accession>A0A329YGT5</accession>
<evidence type="ECO:0008006" key="3">
    <source>
        <dbReference type="Google" id="ProtNLM"/>
    </source>
</evidence>
<evidence type="ECO:0000313" key="1">
    <source>
        <dbReference type="EMBL" id="RAX42403.1"/>
    </source>
</evidence>
<dbReference type="RefSeq" id="WP_112340889.1">
    <property type="nucleotide sequence ID" value="NZ_QMKK01000022.1"/>
</dbReference>
<name>A0A329YGT5_RHITR</name>
<organism evidence="1 2">
    <name type="scientific">Rhizobium tropici</name>
    <dbReference type="NCBI Taxonomy" id="398"/>
    <lineage>
        <taxon>Bacteria</taxon>
        <taxon>Pseudomonadati</taxon>
        <taxon>Pseudomonadota</taxon>
        <taxon>Alphaproteobacteria</taxon>
        <taxon>Hyphomicrobiales</taxon>
        <taxon>Rhizobiaceae</taxon>
        <taxon>Rhizobium/Agrobacterium group</taxon>
        <taxon>Rhizobium</taxon>
    </lineage>
</organism>
<dbReference type="OrthoDB" id="5442644at2"/>
<gene>
    <name evidence="1" type="ORF">DQ393_06055</name>
</gene>
<evidence type="ECO:0000313" key="2">
    <source>
        <dbReference type="Proteomes" id="UP000251205"/>
    </source>
</evidence>